<feature type="region of interest" description="Disordered" evidence="1">
    <location>
        <begin position="57"/>
        <end position="91"/>
    </location>
</feature>
<keyword evidence="3" id="KW-1185">Reference proteome</keyword>
<evidence type="ECO:0000313" key="3">
    <source>
        <dbReference type="Proteomes" id="UP000008792"/>
    </source>
</evidence>
<evidence type="ECO:0000313" key="2">
    <source>
        <dbReference type="EMBL" id="KRF81009.1"/>
    </source>
</evidence>
<evidence type="ECO:0000256" key="1">
    <source>
        <dbReference type="SAM" id="MobiDB-lite"/>
    </source>
</evidence>
<feature type="region of interest" description="Disordered" evidence="1">
    <location>
        <begin position="110"/>
        <end position="155"/>
    </location>
</feature>
<feature type="compositionally biased region" description="Polar residues" evidence="1">
    <location>
        <begin position="196"/>
        <end position="216"/>
    </location>
</feature>
<dbReference type="KEGG" id="dvi:26530570"/>
<feature type="region of interest" description="Disordered" evidence="1">
    <location>
        <begin position="170"/>
        <end position="288"/>
    </location>
</feature>
<protein>
    <submittedName>
        <fullName evidence="2">Uncharacterized protein</fullName>
    </submittedName>
</protein>
<feature type="compositionally biased region" description="Basic and acidic residues" evidence="1">
    <location>
        <begin position="253"/>
        <end position="288"/>
    </location>
</feature>
<organism evidence="2 3">
    <name type="scientific">Drosophila virilis</name>
    <name type="common">Fruit fly</name>
    <dbReference type="NCBI Taxonomy" id="7244"/>
    <lineage>
        <taxon>Eukaryota</taxon>
        <taxon>Metazoa</taxon>
        <taxon>Ecdysozoa</taxon>
        <taxon>Arthropoda</taxon>
        <taxon>Hexapoda</taxon>
        <taxon>Insecta</taxon>
        <taxon>Pterygota</taxon>
        <taxon>Neoptera</taxon>
        <taxon>Endopterygota</taxon>
        <taxon>Diptera</taxon>
        <taxon>Brachycera</taxon>
        <taxon>Muscomorpha</taxon>
        <taxon>Ephydroidea</taxon>
        <taxon>Drosophilidae</taxon>
        <taxon>Drosophila</taxon>
    </lineage>
</organism>
<feature type="compositionally biased region" description="Basic and acidic residues" evidence="1">
    <location>
        <begin position="217"/>
        <end position="236"/>
    </location>
</feature>
<proteinExistence type="predicted"/>
<sequence>MEQLIDVSCIKKEYTEANNADKYNVNMEKVTVNELDIGPVKIEPGVSRAIKVEWEEAQPKLESEEKAVSGKTDSQRPQAAHQLPAVSKSNNRRIVVRELHQRLLKLDMAIQPSNRSAAHPRSLAPSKSSAQRMREMRQRRRNADSAPHPATGQRMQDLRQRLMNLEQRIKLPASRTSSQRSLEPHSRLLQPKKVQTPVQTENKSSETRTPPKSSAQRMRELRQRRRDLQNDNKSAEQKSNTTSSRPQTPPDLSVKRMREFRQRLLELDKSHKGKHSESMRKTDQVRIS</sequence>
<dbReference type="EMBL" id="CH940649">
    <property type="protein sequence ID" value="KRF81009.1"/>
    <property type="molecule type" value="Genomic_DNA"/>
</dbReference>
<feature type="compositionally biased region" description="Polar residues" evidence="1">
    <location>
        <begin position="237"/>
        <end position="246"/>
    </location>
</feature>
<dbReference type="OrthoDB" id="7871114at2759"/>
<gene>
    <name evidence="2" type="primary">Dvir\GJ25800</name>
    <name evidence="2" type="ORF">Dvir_GJ25800</name>
</gene>
<accession>A0A0Q9WGP1</accession>
<dbReference type="Proteomes" id="UP000008792">
    <property type="component" value="Unassembled WGS sequence"/>
</dbReference>
<reference evidence="2 3" key="1">
    <citation type="journal article" date="2007" name="Nature">
        <title>Evolution of genes and genomes on the Drosophila phylogeny.</title>
        <authorList>
            <consortium name="Drosophila 12 Genomes Consortium"/>
            <person name="Clark A.G."/>
            <person name="Eisen M.B."/>
            <person name="Smith D.R."/>
            <person name="Bergman C.M."/>
            <person name="Oliver B."/>
            <person name="Markow T.A."/>
            <person name="Kaufman T.C."/>
            <person name="Kellis M."/>
            <person name="Gelbart W."/>
            <person name="Iyer V.N."/>
            <person name="Pollard D.A."/>
            <person name="Sackton T.B."/>
            <person name="Larracuente A.M."/>
            <person name="Singh N.D."/>
            <person name="Abad J.P."/>
            <person name="Abt D.N."/>
            <person name="Adryan B."/>
            <person name="Aguade M."/>
            <person name="Akashi H."/>
            <person name="Anderson W.W."/>
            <person name="Aquadro C.F."/>
            <person name="Ardell D.H."/>
            <person name="Arguello R."/>
            <person name="Artieri C.G."/>
            <person name="Barbash D.A."/>
            <person name="Barker D."/>
            <person name="Barsanti P."/>
            <person name="Batterham P."/>
            <person name="Batzoglou S."/>
            <person name="Begun D."/>
            <person name="Bhutkar A."/>
            <person name="Blanco E."/>
            <person name="Bosak S.A."/>
            <person name="Bradley R.K."/>
            <person name="Brand A.D."/>
            <person name="Brent M.R."/>
            <person name="Brooks A.N."/>
            <person name="Brown R.H."/>
            <person name="Butlin R.K."/>
            <person name="Caggese C."/>
            <person name="Calvi B.R."/>
            <person name="Bernardo de Carvalho A."/>
            <person name="Caspi A."/>
            <person name="Castrezana S."/>
            <person name="Celniker S.E."/>
            <person name="Chang J.L."/>
            <person name="Chapple C."/>
            <person name="Chatterji S."/>
            <person name="Chinwalla A."/>
            <person name="Civetta A."/>
            <person name="Clifton S.W."/>
            <person name="Comeron J.M."/>
            <person name="Costello J.C."/>
            <person name="Coyne J.A."/>
            <person name="Daub J."/>
            <person name="David R.G."/>
            <person name="Delcher A.L."/>
            <person name="Delehaunty K."/>
            <person name="Do C.B."/>
            <person name="Ebling H."/>
            <person name="Edwards K."/>
            <person name="Eickbush T."/>
            <person name="Evans J.D."/>
            <person name="Filipski A."/>
            <person name="Findeiss S."/>
            <person name="Freyhult E."/>
            <person name="Fulton L."/>
            <person name="Fulton R."/>
            <person name="Garcia A.C."/>
            <person name="Gardiner A."/>
            <person name="Garfield D.A."/>
            <person name="Garvin B.E."/>
            <person name="Gibson G."/>
            <person name="Gilbert D."/>
            <person name="Gnerre S."/>
            <person name="Godfrey J."/>
            <person name="Good R."/>
            <person name="Gotea V."/>
            <person name="Gravely B."/>
            <person name="Greenberg A.J."/>
            <person name="Griffiths-Jones S."/>
            <person name="Gross S."/>
            <person name="Guigo R."/>
            <person name="Gustafson E.A."/>
            <person name="Haerty W."/>
            <person name="Hahn M.W."/>
            <person name="Halligan D.L."/>
            <person name="Halpern A.L."/>
            <person name="Halter G.M."/>
            <person name="Han M.V."/>
            <person name="Heger A."/>
            <person name="Hillier L."/>
            <person name="Hinrichs A.S."/>
            <person name="Holmes I."/>
            <person name="Hoskins R.A."/>
            <person name="Hubisz M.J."/>
            <person name="Hultmark D."/>
            <person name="Huntley M.A."/>
            <person name="Jaffe D.B."/>
            <person name="Jagadeeshan S."/>
            <person name="Jeck W.R."/>
            <person name="Johnson J."/>
            <person name="Jones C.D."/>
            <person name="Jordan W.C."/>
            <person name="Karpen G.H."/>
            <person name="Kataoka E."/>
            <person name="Keightley P.D."/>
            <person name="Kheradpour P."/>
            <person name="Kirkness E.F."/>
            <person name="Koerich L.B."/>
            <person name="Kristiansen K."/>
            <person name="Kudrna D."/>
            <person name="Kulathinal R.J."/>
            <person name="Kumar S."/>
            <person name="Kwok R."/>
            <person name="Lander E."/>
            <person name="Langley C.H."/>
            <person name="Lapoint R."/>
            <person name="Lazzaro B.P."/>
            <person name="Lee S.J."/>
            <person name="Levesque L."/>
            <person name="Li R."/>
            <person name="Lin C.F."/>
            <person name="Lin M.F."/>
            <person name="Lindblad-Toh K."/>
            <person name="Llopart A."/>
            <person name="Long M."/>
            <person name="Low L."/>
            <person name="Lozovsky E."/>
            <person name="Lu J."/>
            <person name="Luo M."/>
            <person name="Machado C.A."/>
            <person name="Makalowski W."/>
            <person name="Marzo M."/>
            <person name="Matsuda M."/>
            <person name="Matzkin L."/>
            <person name="McAllister B."/>
            <person name="McBride C.S."/>
            <person name="McKernan B."/>
            <person name="McKernan K."/>
            <person name="Mendez-Lago M."/>
            <person name="Minx P."/>
            <person name="Mollenhauer M.U."/>
            <person name="Montooth K."/>
            <person name="Mount S.M."/>
            <person name="Mu X."/>
            <person name="Myers E."/>
            <person name="Negre B."/>
            <person name="Newfeld S."/>
            <person name="Nielsen R."/>
            <person name="Noor M.A."/>
            <person name="O'Grady P."/>
            <person name="Pachter L."/>
            <person name="Papaceit M."/>
            <person name="Parisi M.J."/>
            <person name="Parisi M."/>
            <person name="Parts L."/>
            <person name="Pedersen J.S."/>
            <person name="Pesole G."/>
            <person name="Phillippy A.M."/>
            <person name="Ponting C.P."/>
            <person name="Pop M."/>
            <person name="Porcelli D."/>
            <person name="Powell J.R."/>
            <person name="Prohaska S."/>
            <person name="Pruitt K."/>
            <person name="Puig M."/>
            <person name="Quesneville H."/>
            <person name="Ram K.R."/>
            <person name="Rand D."/>
            <person name="Rasmussen M.D."/>
            <person name="Reed L.K."/>
            <person name="Reenan R."/>
            <person name="Reily A."/>
            <person name="Remington K.A."/>
            <person name="Rieger T.T."/>
            <person name="Ritchie M.G."/>
            <person name="Robin C."/>
            <person name="Rogers Y.H."/>
            <person name="Rohde C."/>
            <person name="Rozas J."/>
            <person name="Rubenfield M.J."/>
            <person name="Ruiz A."/>
            <person name="Russo S."/>
            <person name="Salzberg S.L."/>
            <person name="Sanchez-Gracia A."/>
            <person name="Saranga D.J."/>
            <person name="Sato H."/>
            <person name="Schaeffer S.W."/>
            <person name="Schatz M.C."/>
            <person name="Schlenke T."/>
            <person name="Schwartz R."/>
            <person name="Segarra C."/>
            <person name="Singh R.S."/>
            <person name="Sirot L."/>
            <person name="Sirota M."/>
            <person name="Sisneros N.B."/>
            <person name="Smith C.D."/>
            <person name="Smith T.F."/>
            <person name="Spieth J."/>
            <person name="Stage D.E."/>
            <person name="Stark A."/>
            <person name="Stephan W."/>
            <person name="Strausberg R.L."/>
            <person name="Strempel S."/>
            <person name="Sturgill D."/>
            <person name="Sutton G."/>
            <person name="Sutton G.G."/>
            <person name="Tao W."/>
            <person name="Teichmann S."/>
            <person name="Tobari Y.N."/>
            <person name="Tomimura Y."/>
            <person name="Tsolas J.M."/>
            <person name="Valente V.L."/>
            <person name="Venter E."/>
            <person name="Venter J.C."/>
            <person name="Vicario S."/>
            <person name="Vieira F.G."/>
            <person name="Vilella A.J."/>
            <person name="Villasante A."/>
            <person name="Walenz B."/>
            <person name="Wang J."/>
            <person name="Wasserman M."/>
            <person name="Watts T."/>
            <person name="Wilson D."/>
            <person name="Wilson R.K."/>
            <person name="Wing R.A."/>
            <person name="Wolfner M.F."/>
            <person name="Wong A."/>
            <person name="Wong G.K."/>
            <person name="Wu C.I."/>
            <person name="Wu G."/>
            <person name="Yamamoto D."/>
            <person name="Yang H.P."/>
            <person name="Yang S.P."/>
            <person name="Yorke J.A."/>
            <person name="Yoshida K."/>
            <person name="Zdobnov E."/>
            <person name="Zhang P."/>
            <person name="Zhang Y."/>
            <person name="Zimin A.V."/>
            <person name="Baldwin J."/>
            <person name="Abdouelleil A."/>
            <person name="Abdulkadir J."/>
            <person name="Abebe A."/>
            <person name="Abera B."/>
            <person name="Abreu J."/>
            <person name="Acer S.C."/>
            <person name="Aftuck L."/>
            <person name="Alexander A."/>
            <person name="An P."/>
            <person name="Anderson E."/>
            <person name="Anderson S."/>
            <person name="Arachi H."/>
            <person name="Azer M."/>
            <person name="Bachantsang P."/>
            <person name="Barry A."/>
            <person name="Bayul T."/>
            <person name="Berlin A."/>
            <person name="Bessette D."/>
            <person name="Bloom T."/>
            <person name="Blye J."/>
            <person name="Boguslavskiy L."/>
            <person name="Bonnet C."/>
            <person name="Boukhgalter B."/>
            <person name="Bourzgui I."/>
            <person name="Brown A."/>
            <person name="Cahill P."/>
            <person name="Channer S."/>
            <person name="Cheshatsang Y."/>
            <person name="Chuda L."/>
            <person name="Citroen M."/>
            <person name="Collymore A."/>
            <person name="Cooke P."/>
            <person name="Costello M."/>
            <person name="D'Aco K."/>
            <person name="Daza R."/>
            <person name="De Haan G."/>
            <person name="DeGray S."/>
            <person name="DeMaso C."/>
            <person name="Dhargay N."/>
            <person name="Dooley K."/>
            <person name="Dooley E."/>
            <person name="Doricent M."/>
            <person name="Dorje P."/>
            <person name="Dorjee K."/>
            <person name="Dupes A."/>
            <person name="Elong R."/>
            <person name="Falk J."/>
            <person name="Farina A."/>
            <person name="Faro S."/>
            <person name="Ferguson D."/>
            <person name="Fisher S."/>
            <person name="Foley C.D."/>
            <person name="Franke A."/>
            <person name="Friedrich D."/>
            <person name="Gadbois L."/>
            <person name="Gearin G."/>
            <person name="Gearin C.R."/>
            <person name="Giannoukos G."/>
            <person name="Goode T."/>
            <person name="Graham J."/>
            <person name="Grandbois E."/>
            <person name="Grewal S."/>
            <person name="Gyaltsen K."/>
            <person name="Hafez N."/>
            <person name="Hagos B."/>
            <person name="Hall J."/>
            <person name="Henson C."/>
            <person name="Hollinger A."/>
            <person name="Honan T."/>
            <person name="Huard M.D."/>
            <person name="Hughes L."/>
            <person name="Hurhula B."/>
            <person name="Husby M.E."/>
            <person name="Kamat A."/>
            <person name="Kanga B."/>
            <person name="Kashin S."/>
            <person name="Khazanovich D."/>
            <person name="Kisner P."/>
            <person name="Lance K."/>
            <person name="Lara M."/>
            <person name="Lee W."/>
            <person name="Lennon N."/>
            <person name="Letendre F."/>
            <person name="LeVine R."/>
            <person name="Lipovsky A."/>
            <person name="Liu X."/>
            <person name="Liu J."/>
            <person name="Liu S."/>
            <person name="Lokyitsang T."/>
            <person name="Lokyitsang Y."/>
            <person name="Lubonja R."/>
            <person name="Lui A."/>
            <person name="MacDonald P."/>
            <person name="Magnisalis V."/>
            <person name="Maru K."/>
            <person name="Matthews C."/>
            <person name="McCusker W."/>
            <person name="McDonough S."/>
            <person name="Mehta T."/>
            <person name="Meldrim J."/>
            <person name="Meneus L."/>
            <person name="Mihai O."/>
            <person name="Mihalev A."/>
            <person name="Mihova T."/>
            <person name="Mittelman R."/>
            <person name="Mlenga V."/>
            <person name="Montmayeur A."/>
            <person name="Mulrain L."/>
            <person name="Navidi A."/>
            <person name="Naylor J."/>
            <person name="Negash T."/>
            <person name="Nguyen T."/>
            <person name="Nguyen N."/>
            <person name="Nicol R."/>
            <person name="Norbu C."/>
            <person name="Norbu N."/>
            <person name="Novod N."/>
            <person name="O'Neill B."/>
            <person name="Osman S."/>
            <person name="Markiewicz E."/>
            <person name="Oyono O.L."/>
            <person name="Patti C."/>
            <person name="Phunkhang P."/>
            <person name="Pierre F."/>
            <person name="Priest M."/>
            <person name="Raghuraman S."/>
            <person name="Rege F."/>
            <person name="Reyes R."/>
            <person name="Rise C."/>
            <person name="Rogov P."/>
            <person name="Ross K."/>
            <person name="Ryan E."/>
            <person name="Settipalli S."/>
            <person name="Shea T."/>
            <person name="Sherpa N."/>
            <person name="Shi L."/>
            <person name="Shih D."/>
            <person name="Sparrow T."/>
            <person name="Spaulding J."/>
            <person name="Stalker J."/>
            <person name="Stange-Thomann N."/>
            <person name="Stavropoulos S."/>
            <person name="Stone C."/>
            <person name="Strader C."/>
            <person name="Tesfaye S."/>
            <person name="Thomson T."/>
            <person name="Thoulutsang Y."/>
            <person name="Thoulutsang D."/>
            <person name="Topham K."/>
            <person name="Topping I."/>
            <person name="Tsamla T."/>
            <person name="Vassiliev H."/>
            <person name="Vo A."/>
            <person name="Wangchuk T."/>
            <person name="Wangdi T."/>
            <person name="Weiand M."/>
            <person name="Wilkinson J."/>
            <person name="Wilson A."/>
            <person name="Yadav S."/>
            <person name="Young G."/>
            <person name="Yu Q."/>
            <person name="Zembek L."/>
            <person name="Zhong D."/>
            <person name="Zimmer A."/>
            <person name="Zwirko Z."/>
            <person name="Jaffe D.B."/>
            <person name="Alvarez P."/>
            <person name="Brockman W."/>
            <person name="Butler J."/>
            <person name="Chin C."/>
            <person name="Gnerre S."/>
            <person name="Grabherr M."/>
            <person name="Kleber M."/>
            <person name="Mauceli E."/>
            <person name="MacCallum I."/>
        </authorList>
    </citation>
    <scope>NUCLEOTIDE SEQUENCE [LARGE SCALE GENOMIC DNA]</scope>
    <source>
        <strain evidence="3">Tucson 15010-1051.87</strain>
    </source>
</reference>
<dbReference type="InParanoid" id="A0A0Q9WGP1"/>
<name>A0A0Q9WGP1_DROVI</name>
<feature type="compositionally biased region" description="Basic and acidic residues" evidence="1">
    <location>
        <begin position="57"/>
        <end position="68"/>
    </location>
</feature>
<dbReference type="AlphaFoldDB" id="A0A0Q9WGP1"/>
<dbReference type="eggNOG" id="ENOG502T81U">
    <property type="taxonomic scope" value="Eukaryota"/>
</dbReference>